<comment type="caution">
    <text evidence="2">The sequence shown here is derived from an EMBL/GenBank/DDBJ whole genome shotgun (WGS) entry which is preliminary data.</text>
</comment>
<feature type="region of interest" description="Disordered" evidence="1">
    <location>
        <begin position="48"/>
        <end position="97"/>
    </location>
</feature>
<reference evidence="2" key="2">
    <citation type="journal article" date="2023" name="IMA Fungus">
        <title>Comparative genomic study of the Penicillium genus elucidates a diverse pangenome and 15 lateral gene transfer events.</title>
        <authorList>
            <person name="Petersen C."/>
            <person name="Sorensen T."/>
            <person name="Nielsen M.R."/>
            <person name="Sondergaard T.E."/>
            <person name="Sorensen J.L."/>
            <person name="Fitzpatrick D.A."/>
            <person name="Frisvad J.C."/>
            <person name="Nielsen K.L."/>
        </authorList>
    </citation>
    <scope>NUCLEOTIDE SEQUENCE</scope>
    <source>
        <strain evidence="2">IBT 29864</strain>
    </source>
</reference>
<feature type="compositionally biased region" description="Basic and acidic residues" evidence="1">
    <location>
        <begin position="83"/>
        <end position="97"/>
    </location>
</feature>
<gene>
    <name evidence="2" type="ORF">N7496_005195</name>
</gene>
<reference evidence="2" key="1">
    <citation type="submission" date="2022-11" db="EMBL/GenBank/DDBJ databases">
        <authorList>
            <person name="Petersen C."/>
        </authorList>
    </citation>
    <scope>NUCLEOTIDE SEQUENCE</scope>
    <source>
        <strain evidence="2">IBT 29864</strain>
    </source>
</reference>
<name>A0A9W9VFT4_9EURO</name>
<dbReference type="GeneID" id="81437303"/>
<evidence type="ECO:0000256" key="1">
    <source>
        <dbReference type="SAM" id="MobiDB-lite"/>
    </source>
</evidence>
<evidence type="ECO:0000313" key="2">
    <source>
        <dbReference type="EMBL" id="KAJ5377786.1"/>
    </source>
</evidence>
<accession>A0A9W9VFT4</accession>
<feature type="compositionally biased region" description="Basic and acidic residues" evidence="1">
    <location>
        <begin position="53"/>
        <end position="73"/>
    </location>
</feature>
<evidence type="ECO:0000313" key="3">
    <source>
        <dbReference type="Proteomes" id="UP001147782"/>
    </source>
</evidence>
<keyword evidence="3" id="KW-1185">Reference proteome</keyword>
<dbReference type="RefSeq" id="XP_056556649.1">
    <property type="nucleotide sequence ID" value="XM_056698124.1"/>
</dbReference>
<dbReference type="OrthoDB" id="4508730at2759"/>
<proteinExistence type="predicted"/>
<organism evidence="2 3">
    <name type="scientific">Penicillium cataractarum</name>
    <dbReference type="NCBI Taxonomy" id="2100454"/>
    <lineage>
        <taxon>Eukaryota</taxon>
        <taxon>Fungi</taxon>
        <taxon>Dikarya</taxon>
        <taxon>Ascomycota</taxon>
        <taxon>Pezizomycotina</taxon>
        <taxon>Eurotiomycetes</taxon>
        <taxon>Eurotiomycetidae</taxon>
        <taxon>Eurotiales</taxon>
        <taxon>Aspergillaceae</taxon>
        <taxon>Penicillium</taxon>
    </lineage>
</organism>
<sequence length="229" mass="26805">MARGKAQTSPKNKACPYTQWFYRVLSPYVLSDRSPYGYEFDENLSDLATETESEGKQLPMERTKFRAGDKASDNDEDEDEDSPSERSHADSLADVYYESKEIREREREFAREQQDILDMIQSESEMENKVNQAFRSLMNAQKENKLTSLPSLHATTYLIHCRDQPRYFYNELEPRYFEFYHLSVEQIFGSNPPPDSDPKRIYGHVYINTSKGIEFKPFDPPEQFSGRIS</sequence>
<protein>
    <submittedName>
        <fullName evidence="2">Uncharacterized protein</fullName>
    </submittedName>
</protein>
<dbReference type="EMBL" id="JAPZBS010000004">
    <property type="protein sequence ID" value="KAJ5377786.1"/>
    <property type="molecule type" value="Genomic_DNA"/>
</dbReference>
<dbReference type="AlphaFoldDB" id="A0A9W9VFT4"/>
<dbReference type="Proteomes" id="UP001147782">
    <property type="component" value="Unassembled WGS sequence"/>
</dbReference>